<dbReference type="AlphaFoldDB" id="A0A2U1JSZ8"/>
<keyword evidence="2" id="KW-1185">Reference proteome</keyword>
<dbReference type="Proteomes" id="UP000245618">
    <property type="component" value="Unassembled WGS sequence"/>
</dbReference>
<organism evidence="1 2">
    <name type="scientific">Flavobacterium laiguense</name>
    <dbReference type="NCBI Taxonomy" id="2169409"/>
    <lineage>
        <taxon>Bacteria</taxon>
        <taxon>Pseudomonadati</taxon>
        <taxon>Bacteroidota</taxon>
        <taxon>Flavobacteriia</taxon>
        <taxon>Flavobacteriales</taxon>
        <taxon>Flavobacteriaceae</taxon>
        <taxon>Flavobacterium</taxon>
    </lineage>
</organism>
<dbReference type="OrthoDB" id="1338396at2"/>
<gene>
    <name evidence="1" type="ORF">DB891_11835</name>
</gene>
<dbReference type="EMBL" id="QCZH01000014">
    <property type="protein sequence ID" value="PWA08291.1"/>
    <property type="molecule type" value="Genomic_DNA"/>
</dbReference>
<name>A0A2U1JSZ8_9FLAO</name>
<comment type="caution">
    <text evidence="1">The sequence shown here is derived from an EMBL/GenBank/DDBJ whole genome shotgun (WGS) entry which is preliminary data.</text>
</comment>
<evidence type="ECO:0000313" key="1">
    <source>
        <dbReference type="EMBL" id="PWA08291.1"/>
    </source>
</evidence>
<accession>A0A2U1JSZ8</accession>
<reference evidence="1 2" key="1">
    <citation type="submission" date="2018-04" db="EMBL/GenBank/DDBJ databases">
        <title>Flavobacterium sp. nov., isolated from glacier ice.</title>
        <authorList>
            <person name="Liu Q."/>
            <person name="Xin Y.-H."/>
        </authorList>
    </citation>
    <scope>NUCLEOTIDE SEQUENCE [LARGE SCALE GENOMIC DNA]</scope>
    <source>
        <strain evidence="1 2">LB2P30</strain>
    </source>
</reference>
<sequence length="212" mass="25372">MKIENLKEFIKSTKKSKSTIIRFYKKNEDLFLETEIKNGKRYYPTAHARYFNSEIMHDENKVLRLENQSMKNLIDCLVDKDSLQYRLWQMNWDFFFTVAYKTDRNKKSCFRQMHGVYENLISKYGVETGIKIFFTTEAFSNKAGYHNHFVLHIENKKLHQQIVEEIQNYFSYDRVDVSLYDKYKAGLFYVSKEGLVNEDWDIIGNNLGQDAN</sequence>
<evidence type="ECO:0000313" key="2">
    <source>
        <dbReference type="Proteomes" id="UP000245618"/>
    </source>
</evidence>
<protein>
    <submittedName>
        <fullName evidence="1">Uncharacterized protein</fullName>
    </submittedName>
</protein>
<proteinExistence type="predicted"/>